<dbReference type="GeneID" id="66105945"/>
<reference evidence="2" key="1">
    <citation type="submission" date="2020-11" db="EMBL/GenBank/DDBJ databases">
        <title>Adaptations for nitrogen fixation in a non-lichenized fungal sporocarp promotes dispersal by wood-feeding termites.</title>
        <authorList>
            <consortium name="DOE Joint Genome Institute"/>
            <person name="Koch R.A."/>
            <person name="Yoon G."/>
            <person name="Arayal U."/>
            <person name="Lail K."/>
            <person name="Amirebrahimi M."/>
            <person name="Labutti K."/>
            <person name="Lipzen A."/>
            <person name="Riley R."/>
            <person name="Barry K."/>
            <person name="Henrissat B."/>
            <person name="Grigoriev I.V."/>
            <person name="Herr J.R."/>
            <person name="Aime M.C."/>
        </authorList>
    </citation>
    <scope>NUCLEOTIDE SEQUENCE</scope>
    <source>
        <strain evidence="2">MCA 3950</strain>
    </source>
</reference>
<evidence type="ECO:0000256" key="1">
    <source>
        <dbReference type="SAM" id="Phobius"/>
    </source>
</evidence>
<evidence type="ECO:0000313" key="3">
    <source>
        <dbReference type="Proteomes" id="UP000812287"/>
    </source>
</evidence>
<dbReference type="EMBL" id="MU250553">
    <property type="protein sequence ID" value="KAG7442183.1"/>
    <property type="molecule type" value="Genomic_DNA"/>
</dbReference>
<sequence>MAEQTSGHLFTYLLLPIYTGFSCHIHGLFVLTQLRQNLTNKIEIGIVHRSNDSILVEWNQLLFDKCLPKA</sequence>
<organism evidence="2 3">
    <name type="scientific">Guyanagaster necrorhizus</name>
    <dbReference type="NCBI Taxonomy" id="856835"/>
    <lineage>
        <taxon>Eukaryota</taxon>
        <taxon>Fungi</taxon>
        <taxon>Dikarya</taxon>
        <taxon>Basidiomycota</taxon>
        <taxon>Agaricomycotina</taxon>
        <taxon>Agaricomycetes</taxon>
        <taxon>Agaricomycetidae</taxon>
        <taxon>Agaricales</taxon>
        <taxon>Marasmiineae</taxon>
        <taxon>Physalacriaceae</taxon>
        <taxon>Guyanagaster</taxon>
    </lineage>
</organism>
<comment type="caution">
    <text evidence="2">The sequence shown here is derived from an EMBL/GenBank/DDBJ whole genome shotgun (WGS) entry which is preliminary data.</text>
</comment>
<keyword evidence="3" id="KW-1185">Reference proteome</keyword>
<dbReference type="RefSeq" id="XP_043035683.1">
    <property type="nucleotide sequence ID" value="XM_043183648.1"/>
</dbReference>
<dbReference type="AlphaFoldDB" id="A0A9P7VJB5"/>
<keyword evidence="1" id="KW-0472">Membrane</keyword>
<keyword evidence="1" id="KW-0812">Transmembrane</keyword>
<accession>A0A9P7VJB5</accession>
<dbReference type="OrthoDB" id="1262810at2759"/>
<feature type="transmembrane region" description="Helical" evidence="1">
    <location>
        <begin position="12"/>
        <end position="31"/>
    </location>
</feature>
<evidence type="ECO:0000313" key="2">
    <source>
        <dbReference type="EMBL" id="KAG7442183.1"/>
    </source>
</evidence>
<protein>
    <submittedName>
        <fullName evidence="2">Uncharacterized protein</fullName>
    </submittedName>
</protein>
<proteinExistence type="predicted"/>
<dbReference type="Proteomes" id="UP000812287">
    <property type="component" value="Unassembled WGS sequence"/>
</dbReference>
<name>A0A9P7VJB5_9AGAR</name>
<keyword evidence="1" id="KW-1133">Transmembrane helix</keyword>
<gene>
    <name evidence="2" type="ORF">BT62DRAFT_906721</name>
</gene>